<dbReference type="Gene3D" id="1.10.8.1050">
    <property type="entry name" value="Antitoxin VbhA-like"/>
    <property type="match status" value="1"/>
</dbReference>
<organism evidence="1 2">
    <name type="scientific">Hymenobacter aerilatus</name>
    <dbReference type="NCBI Taxonomy" id="2932251"/>
    <lineage>
        <taxon>Bacteria</taxon>
        <taxon>Pseudomonadati</taxon>
        <taxon>Bacteroidota</taxon>
        <taxon>Cytophagia</taxon>
        <taxon>Cytophagales</taxon>
        <taxon>Hymenobacteraceae</taxon>
        <taxon>Hymenobacter</taxon>
    </lineage>
</organism>
<name>A0A8T9T466_9BACT</name>
<dbReference type="InterPro" id="IPR043038">
    <property type="entry name" value="VbhA_sf"/>
</dbReference>
<sequence>MAHSYFTTQPPDLPVAEITARRRRQRHAEWGVAVARMGGASLDDSIIAGLQAYINGILSIEELTRIESEQQPSPAYLATLTRHRLSGS</sequence>
<keyword evidence="2" id="KW-1185">Reference proteome</keyword>
<dbReference type="AlphaFoldDB" id="A0A8T9T466"/>
<dbReference type="EMBL" id="CP095053">
    <property type="protein sequence ID" value="UOR06886.1"/>
    <property type="molecule type" value="Genomic_DNA"/>
</dbReference>
<dbReference type="KEGG" id="haei:MUN82_07235"/>
<dbReference type="Proteomes" id="UP000829925">
    <property type="component" value="Chromosome"/>
</dbReference>
<proteinExistence type="predicted"/>
<dbReference type="RefSeq" id="WP_245096235.1">
    <property type="nucleotide sequence ID" value="NZ_CP095053.1"/>
</dbReference>
<evidence type="ECO:0008006" key="3">
    <source>
        <dbReference type="Google" id="ProtNLM"/>
    </source>
</evidence>
<accession>A0A8T9T466</accession>
<protein>
    <recommendedName>
        <fullName evidence="3">Antitoxin VbhA domain-containing protein</fullName>
    </recommendedName>
</protein>
<gene>
    <name evidence="1" type="ORF">MUN82_07235</name>
</gene>
<reference evidence="1 2" key="1">
    <citation type="submission" date="2022-04" db="EMBL/GenBank/DDBJ databases">
        <title>Hymenobacter sp. isolated from the air.</title>
        <authorList>
            <person name="Won M."/>
            <person name="Lee C.-M."/>
            <person name="Woen H.-Y."/>
            <person name="Kwon S.-W."/>
        </authorList>
    </citation>
    <scope>NUCLEOTIDE SEQUENCE [LARGE SCALE GENOMIC DNA]</scope>
    <source>
        <strain evidence="2">5413 J-13</strain>
    </source>
</reference>
<evidence type="ECO:0000313" key="1">
    <source>
        <dbReference type="EMBL" id="UOR06886.1"/>
    </source>
</evidence>
<evidence type="ECO:0000313" key="2">
    <source>
        <dbReference type="Proteomes" id="UP000829925"/>
    </source>
</evidence>